<dbReference type="InterPro" id="IPR011004">
    <property type="entry name" value="Trimer_LpxA-like_sf"/>
</dbReference>
<gene>
    <name evidence="1" type="ORF">DSAG12_01388</name>
</gene>
<dbReference type="GO" id="GO:0004089">
    <property type="term" value="F:carbonate dehydratase activity"/>
    <property type="evidence" value="ECO:0007669"/>
    <property type="project" value="UniProtKB-EC"/>
</dbReference>
<dbReference type="KEGG" id="psyt:DSAG12_01388"/>
<dbReference type="InterPro" id="IPR050484">
    <property type="entry name" value="Transf_Hexapept/Carb_Anhydrase"/>
</dbReference>
<dbReference type="Gene3D" id="2.160.10.10">
    <property type="entry name" value="Hexapeptide repeat proteins"/>
    <property type="match status" value="1"/>
</dbReference>
<dbReference type="RefSeq" id="WP_147662468.1">
    <property type="nucleotide sequence ID" value="NZ_CP042905.2"/>
</dbReference>
<dbReference type="GeneID" id="41329382"/>
<organism evidence="1 2">
    <name type="scientific">Promethearchaeum syntrophicum</name>
    <dbReference type="NCBI Taxonomy" id="2594042"/>
    <lineage>
        <taxon>Archaea</taxon>
        <taxon>Promethearchaeati</taxon>
        <taxon>Promethearchaeota</taxon>
        <taxon>Promethearchaeia</taxon>
        <taxon>Promethearchaeales</taxon>
        <taxon>Promethearchaeaceae</taxon>
        <taxon>Promethearchaeum</taxon>
    </lineage>
</organism>
<dbReference type="OrthoDB" id="10940at2157"/>
<protein>
    <submittedName>
        <fullName evidence="1">Gamma carbonic anhydrase family protein</fullName>
    </submittedName>
</protein>
<dbReference type="CDD" id="cd04645">
    <property type="entry name" value="LbH_gamma_CA_like"/>
    <property type="match status" value="1"/>
</dbReference>
<dbReference type="PANTHER" id="PTHR13061">
    <property type="entry name" value="DYNACTIN SUBUNIT P25"/>
    <property type="match status" value="1"/>
</dbReference>
<dbReference type="Proteomes" id="UP000321408">
    <property type="component" value="Chromosome"/>
</dbReference>
<evidence type="ECO:0000313" key="2">
    <source>
        <dbReference type="Proteomes" id="UP000321408"/>
    </source>
</evidence>
<dbReference type="Pfam" id="PF00132">
    <property type="entry name" value="Hexapep"/>
    <property type="match status" value="1"/>
</dbReference>
<sequence length="184" mass="19254">MIIASPVTRVKPKISPKAFIAPNATIIGDVTIEAGANIWYGAVLRGDNCSIKIGKNTSIQDNCVLHAQAGTECIIEDHVIVGHSAMVHGPCIVERCTLIGISSIVLQGSKIGTGAIVAGGATARNEIPTLTLVVGTPAKPKKNLPESIIAENEQAAIAYVNNAKKFLEGGQNHPDLEPFLDDSL</sequence>
<reference evidence="1 2" key="2">
    <citation type="journal article" date="2024" name="Int. J. Syst. Evol. Microbiol.">
        <title>Promethearchaeum syntrophicum gen. nov., sp. nov., an anaerobic, obligately syntrophic archaeon, the first isolate of the lineage 'Asgard' archaea, and proposal of the new archaeal phylum Promethearchaeota phyl. nov. and kingdom Promethearchaeati regn. nov.</title>
        <authorList>
            <person name="Imachi H."/>
            <person name="Nobu M.K."/>
            <person name="Kato S."/>
            <person name="Takaki Y."/>
            <person name="Miyazaki M."/>
            <person name="Miyata M."/>
            <person name="Ogawara M."/>
            <person name="Saito Y."/>
            <person name="Sakai S."/>
            <person name="Tahara Y.O."/>
            <person name="Takano Y."/>
            <person name="Tasumi E."/>
            <person name="Uematsu K."/>
            <person name="Yoshimura T."/>
            <person name="Itoh T."/>
            <person name="Ohkuma M."/>
            <person name="Takai K."/>
        </authorList>
    </citation>
    <scope>NUCLEOTIDE SEQUENCE [LARGE SCALE GENOMIC DNA]</scope>
    <source>
        <strain evidence="1 2">MK-D1</strain>
    </source>
</reference>
<reference evidence="1 2" key="1">
    <citation type="journal article" date="2020" name="Nature">
        <title>Isolation of an archaeon at the prokaryote-eukaryote interface.</title>
        <authorList>
            <person name="Imachi H."/>
            <person name="Nobu M.K."/>
            <person name="Nakahara N."/>
            <person name="Morono Y."/>
            <person name="Ogawara M."/>
            <person name="Takaki Y."/>
            <person name="Takano Y."/>
            <person name="Uematsu K."/>
            <person name="Ikuta T."/>
            <person name="Ito M."/>
            <person name="Matsui Y."/>
            <person name="Miyazaki M."/>
            <person name="Murata K."/>
            <person name="Saito Y."/>
            <person name="Sakai S."/>
            <person name="Song C."/>
            <person name="Tasumi E."/>
            <person name="Yamanaka Y."/>
            <person name="Yamaguchi T."/>
            <person name="Kamagata Y."/>
            <person name="Tamaki H."/>
            <person name="Takai K."/>
        </authorList>
    </citation>
    <scope>NUCLEOTIDE SEQUENCE [LARGE SCALE GENOMIC DNA]</scope>
    <source>
        <strain evidence="1 2">MK-D1</strain>
    </source>
</reference>
<proteinExistence type="predicted"/>
<dbReference type="EMBL" id="CP042905">
    <property type="protein sequence ID" value="QEE15562.1"/>
    <property type="molecule type" value="Genomic_DNA"/>
</dbReference>
<dbReference type="PANTHER" id="PTHR13061:SF29">
    <property type="entry name" value="GAMMA CARBONIC ANHYDRASE-LIKE 1, MITOCHONDRIAL-RELATED"/>
    <property type="match status" value="1"/>
</dbReference>
<evidence type="ECO:0000313" key="1">
    <source>
        <dbReference type="EMBL" id="QEE15562.1"/>
    </source>
</evidence>
<dbReference type="SUPFAM" id="SSF51161">
    <property type="entry name" value="Trimeric LpxA-like enzymes"/>
    <property type="match status" value="1"/>
</dbReference>
<name>A0A5B9D8Z1_9ARCH</name>
<dbReference type="InterPro" id="IPR047324">
    <property type="entry name" value="LbH_gamma_CA-like"/>
</dbReference>
<keyword evidence="2" id="KW-1185">Reference proteome</keyword>
<accession>A0A5B9D8Z1</accession>
<dbReference type="InterPro" id="IPR001451">
    <property type="entry name" value="Hexapep"/>
</dbReference>
<dbReference type="AlphaFoldDB" id="A0A5B9D8Z1"/>